<dbReference type="RefSeq" id="WP_377127942.1">
    <property type="nucleotide sequence ID" value="NZ_JBHUHN010000001.1"/>
</dbReference>
<evidence type="ECO:0000313" key="4">
    <source>
        <dbReference type="Proteomes" id="UP001597601"/>
    </source>
</evidence>
<feature type="coiled-coil region" evidence="1">
    <location>
        <begin position="21"/>
        <end position="48"/>
    </location>
</feature>
<evidence type="ECO:0000256" key="2">
    <source>
        <dbReference type="SAM" id="SignalP"/>
    </source>
</evidence>
<accession>A0ABW5XQK3</accession>
<proteinExistence type="predicted"/>
<gene>
    <name evidence="3" type="ORF">ACFSYC_12475</name>
</gene>
<name>A0ABW5XQK3_9SPHI</name>
<organism evidence="3 4">
    <name type="scientific">Mucilaginibacter antarcticus</name>
    <dbReference type="NCBI Taxonomy" id="1855725"/>
    <lineage>
        <taxon>Bacteria</taxon>
        <taxon>Pseudomonadati</taxon>
        <taxon>Bacteroidota</taxon>
        <taxon>Sphingobacteriia</taxon>
        <taxon>Sphingobacteriales</taxon>
        <taxon>Sphingobacteriaceae</taxon>
        <taxon>Mucilaginibacter</taxon>
    </lineage>
</organism>
<feature type="signal peptide" evidence="2">
    <location>
        <begin position="1"/>
        <end position="23"/>
    </location>
</feature>
<dbReference type="EMBL" id="JBHUON010000014">
    <property type="protein sequence ID" value="MFD2865508.1"/>
    <property type="molecule type" value="Genomic_DNA"/>
</dbReference>
<evidence type="ECO:0000256" key="1">
    <source>
        <dbReference type="SAM" id="Coils"/>
    </source>
</evidence>
<evidence type="ECO:0008006" key="5">
    <source>
        <dbReference type="Google" id="ProtNLM"/>
    </source>
</evidence>
<keyword evidence="1" id="KW-0175">Coiled coil</keyword>
<dbReference type="Proteomes" id="UP001597601">
    <property type="component" value="Unassembled WGS sequence"/>
</dbReference>
<evidence type="ECO:0000313" key="3">
    <source>
        <dbReference type="EMBL" id="MFD2865508.1"/>
    </source>
</evidence>
<protein>
    <recommendedName>
        <fullName evidence="5">Lipoprotein</fullName>
    </recommendedName>
</protein>
<dbReference type="PROSITE" id="PS51257">
    <property type="entry name" value="PROKAR_LIPOPROTEIN"/>
    <property type="match status" value="1"/>
</dbReference>
<sequence>MKKVIIIATAFASILIITSCNQASKKDLKDANQNFKAANKDLKEAVTDADSTARKNAKNNWMNFKAQSDSSILVMNKRVDTIKLNIAKANKRDQKRLTDNLNKTRQNIDTLRAHLDQRNIEFNKDFSKFNSSVNAKNESFKREFKHDTKEIGTALKDIFKDNVK</sequence>
<reference evidence="4" key="1">
    <citation type="journal article" date="2019" name="Int. J. Syst. Evol. Microbiol.">
        <title>The Global Catalogue of Microorganisms (GCM) 10K type strain sequencing project: providing services to taxonomists for standard genome sequencing and annotation.</title>
        <authorList>
            <consortium name="The Broad Institute Genomics Platform"/>
            <consortium name="The Broad Institute Genome Sequencing Center for Infectious Disease"/>
            <person name="Wu L."/>
            <person name="Ma J."/>
        </authorList>
    </citation>
    <scope>NUCLEOTIDE SEQUENCE [LARGE SCALE GENOMIC DNA]</scope>
    <source>
        <strain evidence="4">KCTC 52232</strain>
    </source>
</reference>
<keyword evidence="4" id="KW-1185">Reference proteome</keyword>
<keyword evidence="2" id="KW-0732">Signal</keyword>
<comment type="caution">
    <text evidence="3">The sequence shown here is derived from an EMBL/GenBank/DDBJ whole genome shotgun (WGS) entry which is preliminary data.</text>
</comment>
<feature type="chain" id="PRO_5045694580" description="Lipoprotein" evidence="2">
    <location>
        <begin position="24"/>
        <end position="164"/>
    </location>
</feature>